<keyword evidence="4" id="KW-0479">Metal-binding</keyword>
<keyword evidence="5" id="KW-0378">Hydrolase</keyword>
<evidence type="ECO:0000256" key="1">
    <source>
        <dbReference type="ARBA" id="ARBA00001946"/>
    </source>
</evidence>
<keyword evidence="3" id="KW-0540">Nuclease</keyword>
<dbReference type="Pfam" id="PF01850">
    <property type="entry name" value="PIN"/>
    <property type="match status" value="1"/>
</dbReference>
<comment type="cofactor">
    <cofactor evidence="1">
        <name>Mg(2+)</name>
        <dbReference type="ChEBI" id="CHEBI:18420"/>
    </cofactor>
</comment>
<comment type="caution">
    <text evidence="9">The sequence shown here is derived from an EMBL/GenBank/DDBJ whole genome shotgun (WGS) entry which is preliminary data.</text>
</comment>
<evidence type="ECO:0000313" key="9">
    <source>
        <dbReference type="EMBL" id="OJJ19776.1"/>
    </source>
</evidence>
<evidence type="ECO:0000256" key="4">
    <source>
        <dbReference type="ARBA" id="ARBA00022723"/>
    </source>
</evidence>
<protein>
    <submittedName>
        <fullName evidence="9">VapC toxin family PIN domain ribonuclease</fullName>
    </submittedName>
</protein>
<dbReference type="InterPro" id="IPR050556">
    <property type="entry name" value="Type_II_TA_system_RNase"/>
</dbReference>
<name>A0A1L9QLL1_9CYAN</name>
<dbReference type="GO" id="GO:0016787">
    <property type="term" value="F:hydrolase activity"/>
    <property type="evidence" value="ECO:0007669"/>
    <property type="project" value="UniProtKB-KW"/>
</dbReference>
<dbReference type="SUPFAM" id="SSF88723">
    <property type="entry name" value="PIN domain-like"/>
    <property type="match status" value="1"/>
</dbReference>
<evidence type="ECO:0000256" key="5">
    <source>
        <dbReference type="ARBA" id="ARBA00022801"/>
    </source>
</evidence>
<reference evidence="9" key="1">
    <citation type="submission" date="2016-10" db="EMBL/GenBank/DDBJ databases">
        <title>CRISPR-Cas defence system in Roseofilum reptotaenium: evidence of a bacteriophage-cyanobacterium arms race in the coral black band disease.</title>
        <authorList>
            <person name="Buerger P."/>
            <person name="Wood-Charlson E.M."/>
            <person name="Weynberg K.D."/>
            <person name="Willis B."/>
            <person name="Van Oppen M.J."/>
        </authorList>
    </citation>
    <scope>NUCLEOTIDE SEQUENCE [LARGE SCALE GENOMIC DNA]</scope>
    <source>
        <strain evidence="9">AO1-A</strain>
    </source>
</reference>
<comment type="similarity">
    <text evidence="7">Belongs to the PINc/VapC protein family.</text>
</comment>
<organism evidence="9 10">
    <name type="scientific">Roseofilum reptotaenium AO1-A</name>
    <dbReference type="NCBI Taxonomy" id="1925591"/>
    <lineage>
        <taxon>Bacteria</taxon>
        <taxon>Bacillati</taxon>
        <taxon>Cyanobacteriota</taxon>
        <taxon>Cyanophyceae</taxon>
        <taxon>Desertifilales</taxon>
        <taxon>Desertifilaceae</taxon>
        <taxon>Roseofilum</taxon>
    </lineage>
</organism>
<gene>
    <name evidence="9" type="ORF">BI308_21320</name>
</gene>
<evidence type="ECO:0000313" key="10">
    <source>
        <dbReference type="Proteomes" id="UP000183940"/>
    </source>
</evidence>
<evidence type="ECO:0000256" key="3">
    <source>
        <dbReference type="ARBA" id="ARBA00022722"/>
    </source>
</evidence>
<dbReference type="Gene3D" id="3.40.50.1010">
    <property type="entry name" value="5'-nuclease"/>
    <property type="match status" value="1"/>
</dbReference>
<feature type="domain" description="PIN" evidence="8">
    <location>
        <begin position="3"/>
        <end position="125"/>
    </location>
</feature>
<dbReference type="GO" id="GO:0004518">
    <property type="term" value="F:nuclease activity"/>
    <property type="evidence" value="ECO:0007669"/>
    <property type="project" value="UniProtKB-KW"/>
</dbReference>
<keyword evidence="6" id="KW-0460">Magnesium</keyword>
<dbReference type="EMBL" id="MLAW01000050">
    <property type="protein sequence ID" value="OJJ19776.1"/>
    <property type="molecule type" value="Genomic_DNA"/>
</dbReference>
<keyword evidence="10" id="KW-1185">Reference proteome</keyword>
<accession>A0A1L9QLL1</accession>
<keyword evidence="2" id="KW-1277">Toxin-antitoxin system</keyword>
<dbReference type="Proteomes" id="UP000183940">
    <property type="component" value="Unassembled WGS sequence"/>
</dbReference>
<dbReference type="InterPro" id="IPR002716">
    <property type="entry name" value="PIN_dom"/>
</dbReference>
<evidence type="ECO:0000256" key="7">
    <source>
        <dbReference type="ARBA" id="ARBA00038093"/>
    </source>
</evidence>
<dbReference type="GO" id="GO:0046872">
    <property type="term" value="F:metal ion binding"/>
    <property type="evidence" value="ECO:0007669"/>
    <property type="project" value="UniProtKB-KW"/>
</dbReference>
<dbReference type="InterPro" id="IPR029060">
    <property type="entry name" value="PIN-like_dom_sf"/>
</dbReference>
<evidence type="ECO:0000256" key="2">
    <source>
        <dbReference type="ARBA" id="ARBA00022649"/>
    </source>
</evidence>
<proteinExistence type="inferred from homology"/>
<dbReference type="CDD" id="cd18744">
    <property type="entry name" value="PIN_VapC4-5_FitB-like"/>
    <property type="match status" value="1"/>
</dbReference>
<evidence type="ECO:0000259" key="8">
    <source>
        <dbReference type="Pfam" id="PF01850"/>
    </source>
</evidence>
<dbReference type="AlphaFoldDB" id="A0A1L9QLL1"/>
<evidence type="ECO:0000256" key="6">
    <source>
        <dbReference type="ARBA" id="ARBA00022842"/>
    </source>
</evidence>
<dbReference type="PANTHER" id="PTHR33653">
    <property type="entry name" value="RIBONUCLEASE VAPC2"/>
    <property type="match status" value="1"/>
</dbReference>
<sequence length="134" mass="15444">MSYLLDTNIVSLAVKDNFKIKAKLEAIKFQRRTIYMSCITYFEIRRGFLAIDAPKQREKFNQFCQDYPIIFLDDLVILEKAAEIHSNLRLRGLPIQTEDVLIAASAMIKDLIMVSNDSDLARVQGLSLENWSEL</sequence>
<dbReference type="PANTHER" id="PTHR33653:SF1">
    <property type="entry name" value="RIBONUCLEASE VAPC2"/>
    <property type="match status" value="1"/>
</dbReference>
<dbReference type="STRING" id="1925591.BI308_21320"/>